<feature type="domain" description="Peptidase M20 dimerisation" evidence="2">
    <location>
        <begin position="38"/>
        <end position="134"/>
    </location>
</feature>
<dbReference type="SUPFAM" id="SSF55031">
    <property type="entry name" value="Bacterial exopeptidase dimerisation domain"/>
    <property type="match status" value="1"/>
</dbReference>
<dbReference type="SUPFAM" id="SSF53187">
    <property type="entry name" value="Zn-dependent exopeptidases"/>
    <property type="match status" value="1"/>
</dbReference>
<dbReference type="Gene3D" id="3.40.630.10">
    <property type="entry name" value="Zn peptidases"/>
    <property type="match status" value="1"/>
</dbReference>
<dbReference type="PANTHER" id="PTHR11014">
    <property type="entry name" value="PEPTIDASE M20 FAMILY MEMBER"/>
    <property type="match status" value="1"/>
</dbReference>
<name>A0A2N5PEK9_MEDGN</name>
<dbReference type="AlphaFoldDB" id="A0A2N5PEK9"/>
<dbReference type="GO" id="GO:0019877">
    <property type="term" value="P:diaminopimelate biosynthetic process"/>
    <property type="evidence" value="ECO:0007669"/>
    <property type="project" value="UniProtKB-ARBA"/>
</dbReference>
<evidence type="ECO:0000313" key="4">
    <source>
        <dbReference type="Proteomes" id="UP000235093"/>
    </source>
</evidence>
<dbReference type="EMBL" id="NIHT01000017">
    <property type="protein sequence ID" value="PLT73576.1"/>
    <property type="molecule type" value="Genomic_DNA"/>
</dbReference>
<accession>A0A2N5PEK9</accession>
<dbReference type="Proteomes" id="UP000235093">
    <property type="component" value="Unassembled WGS sequence"/>
</dbReference>
<dbReference type="Gene3D" id="3.30.70.360">
    <property type="match status" value="1"/>
</dbReference>
<comment type="caution">
    <text evidence="3">The sequence shown here is derived from an EMBL/GenBank/DDBJ whole genome shotgun (WGS) entry which is preliminary data.</text>
</comment>
<dbReference type="PANTHER" id="PTHR11014:SF63">
    <property type="entry name" value="METALLOPEPTIDASE, PUTATIVE (AFU_ORTHOLOGUE AFUA_6G09600)-RELATED"/>
    <property type="match status" value="1"/>
</dbReference>
<sequence>MAEGVLENPKVDSASATHVASIVPVGTIAYGALTAASIFGFKITITGKGTHGAMPQNGVDPINVGVHIYQALQELIACECAPDKEVTLTIGQFSSGTVSNIIPETAILQGTLRTFDSEIKQYLFTRINEIVNNIFNAFHAESKIDILTDTPVLCCDEKRNEEIVKALSSMNTEFNMVSGLHITASNDFAVYACVAMDWE</sequence>
<evidence type="ECO:0000259" key="2">
    <source>
        <dbReference type="Pfam" id="PF07687"/>
    </source>
</evidence>
<keyword evidence="1" id="KW-0378">Hydrolase</keyword>
<organism evidence="3 4">
    <name type="scientific">Mediterraneibacter gnavus</name>
    <name type="common">Ruminococcus gnavus</name>
    <dbReference type="NCBI Taxonomy" id="33038"/>
    <lineage>
        <taxon>Bacteria</taxon>
        <taxon>Bacillati</taxon>
        <taxon>Bacillota</taxon>
        <taxon>Clostridia</taxon>
        <taxon>Lachnospirales</taxon>
        <taxon>Lachnospiraceae</taxon>
        <taxon>Mediterraneibacter</taxon>
    </lineage>
</organism>
<protein>
    <submittedName>
        <fullName evidence="3">Peptidase</fullName>
    </submittedName>
</protein>
<dbReference type="GO" id="GO:0050118">
    <property type="term" value="F:N-acetyldiaminopimelate deacetylase activity"/>
    <property type="evidence" value="ECO:0007669"/>
    <property type="project" value="UniProtKB-ARBA"/>
</dbReference>
<proteinExistence type="predicted"/>
<dbReference type="InterPro" id="IPR036264">
    <property type="entry name" value="Bact_exopeptidase_dim_dom"/>
</dbReference>
<reference evidence="3 4" key="1">
    <citation type="journal article" date="2017" name="Genome Med.">
        <title>A novel Ruminococcus gnavus clade enriched in inflammatory bowel disease patients.</title>
        <authorList>
            <person name="Hall A.B."/>
            <person name="Yassour M."/>
            <person name="Sauk J."/>
            <person name="Garner A."/>
            <person name="Jiang X."/>
            <person name="Arthur T."/>
            <person name="Lagoudas G.K."/>
            <person name="Vatanen T."/>
            <person name="Fornelos N."/>
            <person name="Wilson R."/>
            <person name="Bertha M."/>
            <person name="Cohen M."/>
            <person name="Garber J."/>
            <person name="Khalili H."/>
            <person name="Gevers D."/>
            <person name="Ananthakrishnan A.N."/>
            <person name="Kugathasan S."/>
            <person name="Lander E.S."/>
            <person name="Blainey P."/>
            <person name="Vlamakis H."/>
            <person name="Xavier R.J."/>
            <person name="Huttenhower C."/>
        </authorList>
    </citation>
    <scope>NUCLEOTIDE SEQUENCE [LARGE SCALE GENOMIC DNA]</scope>
    <source>
        <strain evidence="3 4">RJX1125</strain>
    </source>
</reference>
<dbReference type="InterPro" id="IPR017439">
    <property type="entry name" value="Amidohydrolase"/>
</dbReference>
<dbReference type="InterPro" id="IPR011650">
    <property type="entry name" value="Peptidase_M20_dimer"/>
</dbReference>
<evidence type="ECO:0000313" key="3">
    <source>
        <dbReference type="EMBL" id="PLT73576.1"/>
    </source>
</evidence>
<dbReference type="FunFam" id="3.30.70.360:FF:000001">
    <property type="entry name" value="N-acetyldiaminopimelate deacetylase"/>
    <property type="match status" value="1"/>
</dbReference>
<gene>
    <name evidence="3" type="ORF">CDL23_11170</name>
</gene>
<dbReference type="Pfam" id="PF07687">
    <property type="entry name" value="M20_dimer"/>
    <property type="match status" value="1"/>
</dbReference>
<evidence type="ECO:0000256" key="1">
    <source>
        <dbReference type="ARBA" id="ARBA00022801"/>
    </source>
</evidence>